<accession>A0A849K8Q3</accession>
<keyword evidence="7" id="KW-1185">Reference proteome</keyword>
<dbReference type="SUPFAM" id="SSF53850">
    <property type="entry name" value="Periplasmic binding protein-like II"/>
    <property type="match status" value="1"/>
</dbReference>
<dbReference type="InterPro" id="IPR005119">
    <property type="entry name" value="LysR_subst-bd"/>
</dbReference>
<dbReference type="GO" id="GO:0003700">
    <property type="term" value="F:DNA-binding transcription factor activity"/>
    <property type="evidence" value="ECO:0007669"/>
    <property type="project" value="InterPro"/>
</dbReference>
<keyword evidence="2" id="KW-0805">Transcription regulation</keyword>
<evidence type="ECO:0000256" key="1">
    <source>
        <dbReference type="ARBA" id="ARBA00009437"/>
    </source>
</evidence>
<protein>
    <submittedName>
        <fullName evidence="6">LysR family transcriptional regulator</fullName>
    </submittedName>
</protein>
<evidence type="ECO:0000313" key="6">
    <source>
        <dbReference type="EMBL" id="NNU44752.1"/>
    </source>
</evidence>
<reference evidence="6 7" key="2">
    <citation type="submission" date="2020-06" db="EMBL/GenBank/DDBJ databases">
        <title>Ramlibacter rhizophilus sp. nov., isolated from rhizosphere soil of national flower Mugunghwa from South Korea.</title>
        <authorList>
            <person name="Zheng-Fei Y."/>
            <person name="Huan T."/>
        </authorList>
    </citation>
    <scope>NUCLEOTIDE SEQUENCE [LARGE SCALE GENOMIC DNA]</scope>
    <source>
        <strain evidence="6 7">B156</strain>
    </source>
</reference>
<dbReference type="InterPro" id="IPR036390">
    <property type="entry name" value="WH_DNA-bd_sf"/>
</dbReference>
<evidence type="ECO:0000256" key="3">
    <source>
        <dbReference type="ARBA" id="ARBA00023125"/>
    </source>
</evidence>
<proteinExistence type="inferred from homology"/>
<reference evidence="6 7" key="1">
    <citation type="submission" date="2020-05" db="EMBL/GenBank/DDBJ databases">
        <authorList>
            <person name="Khan S.A."/>
            <person name="Jeon C.O."/>
            <person name="Chun B.H."/>
        </authorList>
    </citation>
    <scope>NUCLEOTIDE SEQUENCE [LARGE SCALE GENOMIC DNA]</scope>
    <source>
        <strain evidence="6 7">B156</strain>
    </source>
</reference>
<dbReference type="Proteomes" id="UP000552954">
    <property type="component" value="Unassembled WGS sequence"/>
</dbReference>
<dbReference type="PANTHER" id="PTHR30537">
    <property type="entry name" value="HTH-TYPE TRANSCRIPTIONAL REGULATOR"/>
    <property type="match status" value="1"/>
</dbReference>
<evidence type="ECO:0000259" key="5">
    <source>
        <dbReference type="PROSITE" id="PS50931"/>
    </source>
</evidence>
<dbReference type="Pfam" id="PF03466">
    <property type="entry name" value="LysR_substrate"/>
    <property type="match status" value="1"/>
</dbReference>
<comment type="similarity">
    <text evidence="1">Belongs to the LysR transcriptional regulatory family.</text>
</comment>
<dbReference type="Pfam" id="PF00126">
    <property type="entry name" value="HTH_1"/>
    <property type="match status" value="1"/>
</dbReference>
<dbReference type="FunFam" id="1.10.10.10:FF:000001">
    <property type="entry name" value="LysR family transcriptional regulator"/>
    <property type="match status" value="1"/>
</dbReference>
<dbReference type="SUPFAM" id="SSF46785">
    <property type="entry name" value="Winged helix' DNA-binding domain"/>
    <property type="match status" value="1"/>
</dbReference>
<evidence type="ECO:0000313" key="7">
    <source>
        <dbReference type="Proteomes" id="UP000552954"/>
    </source>
</evidence>
<dbReference type="InterPro" id="IPR000847">
    <property type="entry name" value="LysR_HTH_N"/>
</dbReference>
<dbReference type="InterPro" id="IPR058163">
    <property type="entry name" value="LysR-type_TF_proteobact-type"/>
</dbReference>
<dbReference type="EMBL" id="JABFCS010000001">
    <property type="protein sequence ID" value="NNU44752.1"/>
    <property type="molecule type" value="Genomic_DNA"/>
</dbReference>
<organism evidence="6 7">
    <name type="scientific">Ramlibacter montanisoli</name>
    <dbReference type="NCBI Taxonomy" id="2732512"/>
    <lineage>
        <taxon>Bacteria</taxon>
        <taxon>Pseudomonadati</taxon>
        <taxon>Pseudomonadota</taxon>
        <taxon>Betaproteobacteria</taxon>
        <taxon>Burkholderiales</taxon>
        <taxon>Comamonadaceae</taxon>
        <taxon>Ramlibacter</taxon>
    </lineage>
</organism>
<name>A0A849K8Q3_9BURK</name>
<dbReference type="Gene3D" id="1.10.10.10">
    <property type="entry name" value="Winged helix-like DNA-binding domain superfamily/Winged helix DNA-binding domain"/>
    <property type="match status" value="1"/>
</dbReference>
<keyword evidence="4" id="KW-0804">Transcription</keyword>
<dbReference type="Gene3D" id="3.40.190.290">
    <property type="match status" value="1"/>
</dbReference>
<comment type="caution">
    <text evidence="6">The sequence shown here is derived from an EMBL/GenBank/DDBJ whole genome shotgun (WGS) entry which is preliminary data.</text>
</comment>
<evidence type="ECO:0000256" key="4">
    <source>
        <dbReference type="ARBA" id="ARBA00023163"/>
    </source>
</evidence>
<sequence length="310" mass="34272">MDRLQSMRVFQQVVEEGGFAAAARRMELAPAVVTRLVSDLEQHLGVRLLQRTTRRLSLTQAGERYLERLRPILAEIDDADAMVQAETQEMSGLVRVLAPPVAATHTLGPAIAAFQKLHPNVRIDVHVEDSPDPAVHEFDLAVMSSTALVDPNVIARPIILTQAVFCAAPGYLKRHGEPKVPEDLLRHRVLRLRLPNVRLGPMRLLDPTNDDAVKELEVPAVMTANHTDTLLRTTLEDGGISSQPLDLLAPLLHAGTLKRVLAPWITARLAMVAALPSRKYMPSRTRAFMDYLIDHSRKTVEGLGLDLPQP</sequence>
<gene>
    <name evidence="6" type="ORF">HK415_18715</name>
</gene>
<dbReference type="PROSITE" id="PS50931">
    <property type="entry name" value="HTH_LYSR"/>
    <property type="match status" value="1"/>
</dbReference>
<dbReference type="CDD" id="cd08422">
    <property type="entry name" value="PBP2_CrgA_like"/>
    <property type="match status" value="1"/>
</dbReference>
<evidence type="ECO:0000256" key="2">
    <source>
        <dbReference type="ARBA" id="ARBA00023015"/>
    </source>
</evidence>
<dbReference type="RefSeq" id="WP_171561895.1">
    <property type="nucleotide sequence ID" value="NZ_JABFCS010000001.1"/>
</dbReference>
<dbReference type="AlphaFoldDB" id="A0A849K8Q3"/>
<dbReference type="GO" id="GO:0003677">
    <property type="term" value="F:DNA binding"/>
    <property type="evidence" value="ECO:0007669"/>
    <property type="project" value="UniProtKB-KW"/>
</dbReference>
<feature type="domain" description="HTH lysR-type" evidence="5">
    <location>
        <begin position="1"/>
        <end position="59"/>
    </location>
</feature>
<dbReference type="InterPro" id="IPR036388">
    <property type="entry name" value="WH-like_DNA-bd_sf"/>
</dbReference>
<keyword evidence="3" id="KW-0238">DNA-binding</keyword>
<dbReference type="PANTHER" id="PTHR30537:SF5">
    <property type="entry name" value="HTH-TYPE TRANSCRIPTIONAL ACTIVATOR TTDR-RELATED"/>
    <property type="match status" value="1"/>
</dbReference>